<dbReference type="InterPro" id="IPR013328">
    <property type="entry name" value="6PGD_dom2"/>
</dbReference>
<dbReference type="InterPro" id="IPR029154">
    <property type="entry name" value="HIBADH-like_NADP-bd"/>
</dbReference>
<sequence>VAAAGKLNVLAAGAPEAMAKAAPALEAIAGKVWELGAEPGAANAVKIACNALITMAIEGMAEGGVLAETAGVDRARFLEVLTGTIFGAPVYQNYARIIVEGEYQPGFKATLGLKDLRLASALARDSGASLPVLEAVHARMADAIEAGNGERDWGVMADYTFKTAARIGKPEV</sequence>
<evidence type="ECO:0000313" key="3">
    <source>
        <dbReference type="Proteomes" id="UP001162881"/>
    </source>
</evidence>
<evidence type="ECO:0000259" key="1">
    <source>
        <dbReference type="Pfam" id="PF14833"/>
    </source>
</evidence>
<dbReference type="Gene3D" id="1.10.1040.10">
    <property type="entry name" value="N-(1-d-carboxylethyl)-l-norvaline Dehydrogenase, domain 2"/>
    <property type="match status" value="1"/>
</dbReference>
<proteinExistence type="predicted"/>
<keyword evidence="3" id="KW-1185">Reference proteome</keyword>
<feature type="domain" description="3-hydroxyisobutyrate dehydrogenase-like NAD-binding" evidence="1">
    <location>
        <begin position="40"/>
        <end position="153"/>
    </location>
</feature>
<reference evidence="2" key="1">
    <citation type="submission" date="2022-03" db="EMBL/GenBank/DDBJ databases">
        <title>Identification of a novel bacterium isolated from mangrove sediments.</title>
        <authorList>
            <person name="Pan X."/>
        </authorList>
    </citation>
    <scope>NUCLEOTIDE SEQUENCE</scope>
    <source>
        <strain evidence="2">B1949</strain>
    </source>
</reference>
<protein>
    <submittedName>
        <fullName evidence="2">NAD-binding protein</fullName>
    </submittedName>
</protein>
<dbReference type="RefSeq" id="WP_244024650.1">
    <property type="nucleotide sequence ID" value="NZ_JALHLF010000265.1"/>
</dbReference>
<organism evidence="2 3">
    <name type="scientific">Novosphingobium organovorum</name>
    <dbReference type="NCBI Taxonomy" id="2930092"/>
    <lineage>
        <taxon>Bacteria</taxon>
        <taxon>Pseudomonadati</taxon>
        <taxon>Pseudomonadota</taxon>
        <taxon>Alphaproteobacteria</taxon>
        <taxon>Sphingomonadales</taxon>
        <taxon>Sphingomonadaceae</taxon>
        <taxon>Novosphingobium</taxon>
    </lineage>
</organism>
<dbReference type="Proteomes" id="UP001162881">
    <property type="component" value="Unassembled WGS sequence"/>
</dbReference>
<dbReference type="PANTHER" id="PTHR43580:SF2">
    <property type="entry name" value="CYTOKINE-LIKE NUCLEAR FACTOR N-PAC"/>
    <property type="match status" value="1"/>
</dbReference>
<dbReference type="Pfam" id="PF14833">
    <property type="entry name" value="NAD_binding_11"/>
    <property type="match status" value="1"/>
</dbReference>
<evidence type="ECO:0000313" key="2">
    <source>
        <dbReference type="EMBL" id="MCJ2185173.1"/>
    </source>
</evidence>
<comment type="caution">
    <text evidence="2">The sequence shown here is derived from an EMBL/GenBank/DDBJ whole genome shotgun (WGS) entry which is preliminary data.</text>
</comment>
<dbReference type="EMBL" id="JALHLF010000265">
    <property type="protein sequence ID" value="MCJ2185173.1"/>
    <property type="molecule type" value="Genomic_DNA"/>
</dbReference>
<gene>
    <name evidence="2" type="ORF">MTR62_21150</name>
</gene>
<accession>A0ABT0BJC7</accession>
<dbReference type="PANTHER" id="PTHR43580">
    <property type="entry name" value="OXIDOREDUCTASE GLYR1-RELATED"/>
    <property type="match status" value="1"/>
</dbReference>
<name>A0ABT0BJC7_9SPHN</name>
<dbReference type="InterPro" id="IPR051265">
    <property type="entry name" value="HIBADH-related_NP60_sf"/>
</dbReference>
<feature type="non-terminal residue" evidence="2">
    <location>
        <position position="1"/>
    </location>
</feature>
<dbReference type="InterPro" id="IPR008927">
    <property type="entry name" value="6-PGluconate_DH-like_C_sf"/>
</dbReference>
<dbReference type="SUPFAM" id="SSF48179">
    <property type="entry name" value="6-phosphogluconate dehydrogenase C-terminal domain-like"/>
    <property type="match status" value="1"/>
</dbReference>